<feature type="domain" description="HTH tetR-type" evidence="4">
    <location>
        <begin position="101"/>
        <end position="161"/>
    </location>
</feature>
<evidence type="ECO:0000256" key="1">
    <source>
        <dbReference type="ARBA" id="ARBA00023125"/>
    </source>
</evidence>
<name>A0ABW9QX84_9ACTN</name>
<proteinExistence type="predicted"/>
<gene>
    <name evidence="5" type="ORF">GHK86_15625</name>
</gene>
<keyword evidence="6" id="KW-1185">Reference proteome</keyword>
<dbReference type="InterPro" id="IPR036271">
    <property type="entry name" value="Tet_transcr_reg_TetR-rel_C_sf"/>
</dbReference>
<feature type="region of interest" description="Disordered" evidence="3">
    <location>
        <begin position="78"/>
        <end position="99"/>
    </location>
</feature>
<protein>
    <submittedName>
        <fullName evidence="5">TetR family transcriptional regulator</fullName>
    </submittedName>
</protein>
<dbReference type="Pfam" id="PF17932">
    <property type="entry name" value="TetR_C_24"/>
    <property type="match status" value="1"/>
</dbReference>
<evidence type="ECO:0000259" key="4">
    <source>
        <dbReference type="PROSITE" id="PS50977"/>
    </source>
</evidence>
<evidence type="ECO:0000313" key="5">
    <source>
        <dbReference type="EMBL" id="MST34146.1"/>
    </source>
</evidence>
<dbReference type="Pfam" id="PF00440">
    <property type="entry name" value="TetR_N"/>
    <property type="match status" value="1"/>
</dbReference>
<feature type="DNA-binding region" description="H-T-H motif" evidence="2">
    <location>
        <begin position="124"/>
        <end position="143"/>
    </location>
</feature>
<reference evidence="5 6" key="1">
    <citation type="submission" date="2019-11" db="EMBL/GenBank/DDBJ databases">
        <title>Acidiferrimicrobium australis gen. nov., sp. nov., an acidophilic and obligately heterotrophic, member of the Actinobacteria that catalyses dissimilatory oxido- reduction of iron isolated from metal-rich acidic water in Chile.</title>
        <authorList>
            <person name="Gonzalez D."/>
            <person name="Huber K."/>
            <person name="Hedrich S."/>
            <person name="Rojas-Villalobos C."/>
            <person name="Quatrini R."/>
            <person name="Dinamarca M.A."/>
            <person name="Schwarz A."/>
            <person name="Canales C."/>
            <person name="Nancucheo I."/>
        </authorList>
    </citation>
    <scope>NUCLEOTIDE SEQUENCE [LARGE SCALE GENOMIC DNA]</scope>
    <source>
        <strain evidence="5 6">USS-CCA1</strain>
    </source>
</reference>
<dbReference type="Gene3D" id="1.10.357.10">
    <property type="entry name" value="Tetracycline Repressor, domain 2"/>
    <property type="match status" value="1"/>
</dbReference>
<organism evidence="5 6">
    <name type="scientific">Acidiferrimicrobium australe</name>
    <dbReference type="NCBI Taxonomy" id="2664430"/>
    <lineage>
        <taxon>Bacteria</taxon>
        <taxon>Bacillati</taxon>
        <taxon>Actinomycetota</taxon>
        <taxon>Acidimicrobiia</taxon>
        <taxon>Acidimicrobiales</taxon>
        <taxon>Acidimicrobiaceae</taxon>
        <taxon>Acidiferrimicrobium</taxon>
    </lineage>
</organism>
<sequence length="302" mass="32069">MASPSVHPRLRRNSPCAVAGADCVAIVALPCVTTGSCRSPLHVPPKPIGRSASGQRHPAAMCRPADVRRIVRLSPARPGAAGPAAVDHGAMARGRGPAGDRSTAERILAAAAELFARKGFHATTTREIAAAVGVRGASVYHHFPSKSEILYEIARRTMEDLLALGRQAVASSAEPERQLRRLVEWHVHYHADRRVQARVADEHLDALPPARRAEVVALRDEYEGLFRSVLAAGRDRRDWPVDDVAVTTFAIATMASGVGAWFREGGRLSPAAVASIYGDLAVRAVGCERAGAPLPAAGAPPR</sequence>
<comment type="caution">
    <text evidence="5">The sequence shown here is derived from an EMBL/GenBank/DDBJ whole genome shotgun (WGS) entry which is preliminary data.</text>
</comment>
<dbReference type="Proteomes" id="UP000437736">
    <property type="component" value="Unassembled WGS sequence"/>
</dbReference>
<dbReference type="InterPro" id="IPR001647">
    <property type="entry name" value="HTH_TetR"/>
</dbReference>
<evidence type="ECO:0000256" key="3">
    <source>
        <dbReference type="SAM" id="MobiDB-lite"/>
    </source>
</evidence>
<dbReference type="PRINTS" id="PR00455">
    <property type="entry name" value="HTHTETR"/>
</dbReference>
<dbReference type="SUPFAM" id="SSF48498">
    <property type="entry name" value="Tetracyclin repressor-like, C-terminal domain"/>
    <property type="match status" value="1"/>
</dbReference>
<evidence type="ECO:0000313" key="6">
    <source>
        <dbReference type="Proteomes" id="UP000437736"/>
    </source>
</evidence>
<evidence type="ECO:0000256" key="2">
    <source>
        <dbReference type="PROSITE-ProRule" id="PRU00335"/>
    </source>
</evidence>
<dbReference type="InterPro" id="IPR009057">
    <property type="entry name" value="Homeodomain-like_sf"/>
</dbReference>
<keyword evidence="1 2" id="KW-0238">DNA-binding</keyword>
<accession>A0ABW9QX84</accession>
<dbReference type="PANTHER" id="PTHR30055">
    <property type="entry name" value="HTH-TYPE TRANSCRIPTIONAL REGULATOR RUTR"/>
    <property type="match status" value="1"/>
</dbReference>
<dbReference type="InterPro" id="IPR050109">
    <property type="entry name" value="HTH-type_TetR-like_transc_reg"/>
</dbReference>
<dbReference type="EMBL" id="WJHE01000869">
    <property type="protein sequence ID" value="MST34146.1"/>
    <property type="molecule type" value="Genomic_DNA"/>
</dbReference>
<dbReference type="InterPro" id="IPR041490">
    <property type="entry name" value="KstR2_TetR_C"/>
</dbReference>
<dbReference type="PANTHER" id="PTHR30055:SF200">
    <property type="entry name" value="HTH-TYPE TRANSCRIPTIONAL REPRESSOR BDCR"/>
    <property type="match status" value="1"/>
</dbReference>
<dbReference type="PROSITE" id="PS50977">
    <property type="entry name" value="HTH_TETR_2"/>
    <property type="match status" value="1"/>
</dbReference>
<dbReference type="SUPFAM" id="SSF46689">
    <property type="entry name" value="Homeodomain-like"/>
    <property type="match status" value="1"/>
</dbReference>